<dbReference type="InterPro" id="IPR044549">
    <property type="entry name" value="bHLH_AtIBH1-like"/>
</dbReference>
<dbReference type="InterPro" id="IPR059002">
    <property type="entry name" value="IBH1_N"/>
</dbReference>
<dbReference type="Proteomes" id="UP000834106">
    <property type="component" value="Chromosome 9"/>
</dbReference>
<dbReference type="InterPro" id="IPR044660">
    <property type="entry name" value="IBH1-like"/>
</dbReference>
<keyword evidence="2" id="KW-0805">Transcription regulation</keyword>
<evidence type="ECO:0000256" key="2">
    <source>
        <dbReference type="ARBA" id="ARBA00023015"/>
    </source>
</evidence>
<dbReference type="GO" id="GO:0005634">
    <property type="term" value="C:nucleus"/>
    <property type="evidence" value="ECO:0007669"/>
    <property type="project" value="UniProtKB-SubCell"/>
</dbReference>
<evidence type="ECO:0000313" key="7">
    <source>
        <dbReference type="Proteomes" id="UP000834106"/>
    </source>
</evidence>
<dbReference type="AlphaFoldDB" id="A0AAD2DWK8"/>
<keyword evidence="7" id="KW-1185">Reference proteome</keyword>
<organism evidence="6 7">
    <name type="scientific">Fraxinus pennsylvanica</name>
    <dbReference type="NCBI Taxonomy" id="56036"/>
    <lineage>
        <taxon>Eukaryota</taxon>
        <taxon>Viridiplantae</taxon>
        <taxon>Streptophyta</taxon>
        <taxon>Embryophyta</taxon>
        <taxon>Tracheophyta</taxon>
        <taxon>Spermatophyta</taxon>
        <taxon>Magnoliopsida</taxon>
        <taxon>eudicotyledons</taxon>
        <taxon>Gunneridae</taxon>
        <taxon>Pentapetalae</taxon>
        <taxon>asterids</taxon>
        <taxon>lamiids</taxon>
        <taxon>Lamiales</taxon>
        <taxon>Oleaceae</taxon>
        <taxon>Oleeae</taxon>
        <taxon>Fraxinus</taxon>
    </lineage>
</organism>
<evidence type="ECO:0000256" key="3">
    <source>
        <dbReference type="ARBA" id="ARBA00023163"/>
    </source>
</evidence>
<keyword evidence="4" id="KW-0539">Nucleus</keyword>
<evidence type="ECO:0000256" key="1">
    <source>
        <dbReference type="ARBA" id="ARBA00004123"/>
    </source>
</evidence>
<dbReference type="GO" id="GO:0006355">
    <property type="term" value="P:regulation of DNA-templated transcription"/>
    <property type="evidence" value="ECO:0007669"/>
    <property type="project" value="InterPro"/>
</dbReference>
<proteinExistence type="predicted"/>
<comment type="subcellular location">
    <subcellularLocation>
        <location evidence="1">Nucleus</location>
    </subcellularLocation>
</comment>
<protein>
    <recommendedName>
        <fullName evidence="5">IBH1-like N-terminal domain-containing protein</fullName>
    </recommendedName>
</protein>
<evidence type="ECO:0000256" key="4">
    <source>
        <dbReference type="ARBA" id="ARBA00023242"/>
    </source>
</evidence>
<feature type="domain" description="IBH1-like N-terminal" evidence="5">
    <location>
        <begin position="12"/>
        <end position="78"/>
    </location>
</feature>
<sequence>MNTHNQLPSSHSSVESRFASGFLKALKKMNKNRPSSPSIRDTYRRYNFIRVSAYGLMASAVRPGRAWSHATLWKIRNRTFHRALMKRSRTHSLTRRVARGNPRNELGCEQVNDLRKLVPGGEEMKFCRLLNETAHYMKCLQAQVQIMRNIVDHYST</sequence>
<reference evidence="6" key="1">
    <citation type="submission" date="2023-05" db="EMBL/GenBank/DDBJ databases">
        <authorList>
            <person name="Huff M."/>
        </authorList>
    </citation>
    <scope>NUCLEOTIDE SEQUENCE</scope>
</reference>
<dbReference type="EMBL" id="OU503044">
    <property type="protein sequence ID" value="CAI9768489.1"/>
    <property type="molecule type" value="Genomic_DNA"/>
</dbReference>
<name>A0AAD2DWK8_9LAMI</name>
<keyword evidence="3" id="KW-0804">Transcription</keyword>
<accession>A0AAD2DWK8</accession>
<dbReference type="CDD" id="cd11444">
    <property type="entry name" value="bHLH_AtIBH1_like"/>
    <property type="match status" value="1"/>
</dbReference>
<dbReference type="PANTHER" id="PTHR33124:SF40">
    <property type="entry name" value="TRANSCRIPTION FACTOR IBH1"/>
    <property type="match status" value="1"/>
</dbReference>
<evidence type="ECO:0000259" key="5">
    <source>
        <dbReference type="Pfam" id="PF26576"/>
    </source>
</evidence>
<dbReference type="Pfam" id="PF26576">
    <property type="entry name" value="IBH1_N"/>
    <property type="match status" value="1"/>
</dbReference>
<dbReference type="PANTHER" id="PTHR33124">
    <property type="entry name" value="TRANSCRIPTION FACTOR IBH1-LIKE 1"/>
    <property type="match status" value="1"/>
</dbReference>
<gene>
    <name evidence="6" type="ORF">FPE_LOCUS15919</name>
</gene>
<evidence type="ECO:0000313" key="6">
    <source>
        <dbReference type="EMBL" id="CAI9768489.1"/>
    </source>
</evidence>